<comment type="caution">
    <text evidence="1">The sequence shown here is derived from an EMBL/GenBank/DDBJ whole genome shotgun (WGS) entry which is preliminary data.</text>
</comment>
<dbReference type="AlphaFoldDB" id="A0A4Y2T0Q7"/>
<organism evidence="1 2">
    <name type="scientific">Araneus ventricosus</name>
    <name type="common">Orbweaver spider</name>
    <name type="synonym">Epeira ventricosa</name>
    <dbReference type="NCBI Taxonomy" id="182803"/>
    <lineage>
        <taxon>Eukaryota</taxon>
        <taxon>Metazoa</taxon>
        <taxon>Ecdysozoa</taxon>
        <taxon>Arthropoda</taxon>
        <taxon>Chelicerata</taxon>
        <taxon>Arachnida</taxon>
        <taxon>Araneae</taxon>
        <taxon>Araneomorphae</taxon>
        <taxon>Entelegynae</taxon>
        <taxon>Araneoidea</taxon>
        <taxon>Araneidae</taxon>
        <taxon>Araneus</taxon>
    </lineage>
</organism>
<name>A0A4Y2T0Q7_ARAVE</name>
<protein>
    <submittedName>
        <fullName evidence="1">Uncharacterized protein</fullName>
    </submittedName>
</protein>
<dbReference type="EMBL" id="BGPR01025361">
    <property type="protein sequence ID" value="GBN94198.1"/>
    <property type="molecule type" value="Genomic_DNA"/>
</dbReference>
<keyword evidence="2" id="KW-1185">Reference proteome</keyword>
<evidence type="ECO:0000313" key="1">
    <source>
        <dbReference type="EMBL" id="GBN94198.1"/>
    </source>
</evidence>
<dbReference type="Proteomes" id="UP000499080">
    <property type="component" value="Unassembled WGS sequence"/>
</dbReference>
<sequence>RGDNVLGDFLFCPSLSCSKRPEDNISFALGRIHDNSRPISTQPLKDHKVFWYRDMGWRLVVA</sequence>
<feature type="non-terminal residue" evidence="1">
    <location>
        <position position="1"/>
    </location>
</feature>
<accession>A0A4Y2T0Q7</accession>
<gene>
    <name evidence="1" type="ORF">AVEN_122408_1</name>
</gene>
<evidence type="ECO:0000313" key="2">
    <source>
        <dbReference type="Proteomes" id="UP000499080"/>
    </source>
</evidence>
<proteinExistence type="predicted"/>
<reference evidence="1 2" key="1">
    <citation type="journal article" date="2019" name="Sci. Rep.">
        <title>Orb-weaving spider Araneus ventricosus genome elucidates the spidroin gene catalogue.</title>
        <authorList>
            <person name="Kono N."/>
            <person name="Nakamura H."/>
            <person name="Ohtoshi R."/>
            <person name="Moran D.A.P."/>
            <person name="Shinohara A."/>
            <person name="Yoshida Y."/>
            <person name="Fujiwara M."/>
            <person name="Mori M."/>
            <person name="Tomita M."/>
            <person name="Arakawa K."/>
        </authorList>
    </citation>
    <scope>NUCLEOTIDE SEQUENCE [LARGE SCALE GENOMIC DNA]</scope>
</reference>